<protein>
    <submittedName>
        <fullName evidence="2">Uncharacterized protein</fullName>
    </submittedName>
</protein>
<dbReference type="AlphaFoldDB" id="A0A0K0FZF7"/>
<dbReference type="WBParaSite" id="SVE_1783600.1">
    <property type="protein sequence ID" value="SVE_1783600.1"/>
    <property type="gene ID" value="SVE_1783600"/>
</dbReference>
<organism evidence="1 2">
    <name type="scientific">Strongyloides venezuelensis</name>
    <name type="common">Threadworm</name>
    <dbReference type="NCBI Taxonomy" id="75913"/>
    <lineage>
        <taxon>Eukaryota</taxon>
        <taxon>Metazoa</taxon>
        <taxon>Ecdysozoa</taxon>
        <taxon>Nematoda</taxon>
        <taxon>Chromadorea</taxon>
        <taxon>Rhabditida</taxon>
        <taxon>Tylenchina</taxon>
        <taxon>Panagrolaimomorpha</taxon>
        <taxon>Strongyloidoidea</taxon>
        <taxon>Strongyloididae</taxon>
        <taxon>Strongyloides</taxon>
    </lineage>
</organism>
<reference evidence="1" key="1">
    <citation type="submission" date="2014-07" db="EMBL/GenBank/DDBJ databases">
        <authorList>
            <person name="Martin A.A"/>
            <person name="De Silva N."/>
        </authorList>
    </citation>
    <scope>NUCLEOTIDE SEQUENCE</scope>
</reference>
<sequence>MYIYATTLDILIGVTKNNFYDFDCYNHSKSFEFIVKGSSLLKLIPASNNRTCYDMYIHTRIVFVKHFFKNYWIDILLNTTN</sequence>
<reference evidence="2" key="2">
    <citation type="submission" date="2015-08" db="UniProtKB">
        <authorList>
            <consortium name="WormBaseParasite"/>
        </authorList>
    </citation>
    <scope>IDENTIFICATION</scope>
</reference>
<name>A0A0K0FZF7_STRVS</name>
<keyword evidence="1" id="KW-1185">Reference proteome</keyword>
<accession>A0A0K0FZF7</accession>
<proteinExistence type="predicted"/>
<dbReference type="Proteomes" id="UP000035680">
    <property type="component" value="Unassembled WGS sequence"/>
</dbReference>
<evidence type="ECO:0000313" key="2">
    <source>
        <dbReference type="WBParaSite" id="SVE_1783600.1"/>
    </source>
</evidence>
<evidence type="ECO:0000313" key="1">
    <source>
        <dbReference type="Proteomes" id="UP000035680"/>
    </source>
</evidence>